<dbReference type="SUPFAM" id="SSF54211">
    <property type="entry name" value="Ribosomal protein S5 domain 2-like"/>
    <property type="match status" value="1"/>
</dbReference>
<dbReference type="SUPFAM" id="SSF54980">
    <property type="entry name" value="EF-G C-terminal domain-like"/>
    <property type="match status" value="2"/>
</dbReference>
<evidence type="ECO:0000256" key="5">
    <source>
        <dbReference type="ARBA" id="ARBA00023187"/>
    </source>
</evidence>
<comment type="caution">
    <text evidence="10">The sequence shown here is derived from an EMBL/GenBank/DDBJ whole genome shotgun (WGS) entry which is preliminary data.</text>
</comment>
<dbReference type="GO" id="GO:0030623">
    <property type="term" value="F:U5 snRNA binding"/>
    <property type="evidence" value="ECO:0007669"/>
    <property type="project" value="TreeGrafter"/>
</dbReference>
<dbReference type="CDD" id="cd04167">
    <property type="entry name" value="Snu114p"/>
    <property type="match status" value="1"/>
</dbReference>
<keyword evidence="6" id="KW-0539">Nucleus</keyword>
<dbReference type="GO" id="GO:0000398">
    <property type="term" value="P:mRNA splicing, via spliceosome"/>
    <property type="evidence" value="ECO:0007669"/>
    <property type="project" value="TreeGrafter"/>
</dbReference>
<dbReference type="SMART" id="SM00838">
    <property type="entry name" value="EFG_C"/>
    <property type="match status" value="1"/>
</dbReference>
<accession>A0A2T9Z581</accession>
<name>A0A2T9Z581_9FUNG</name>
<comment type="function">
    <text evidence="7">Component of the U5 snRNP complex required for pre-mRNA splicing. Binds GTP.</text>
</comment>
<dbReference type="Gene3D" id="3.30.230.10">
    <property type="match status" value="1"/>
</dbReference>
<dbReference type="InterPro" id="IPR000640">
    <property type="entry name" value="EFG_V-like"/>
</dbReference>
<dbReference type="FunFam" id="2.40.30.10:FF:000029">
    <property type="entry name" value="116 kDa U5 small nuclear ribonucleoprotein component"/>
    <property type="match status" value="1"/>
</dbReference>
<keyword evidence="4" id="KW-0342">GTP-binding</keyword>
<dbReference type="Gene3D" id="2.40.30.10">
    <property type="entry name" value="Translation factors"/>
    <property type="match status" value="1"/>
</dbReference>
<dbReference type="GO" id="GO:0003924">
    <property type="term" value="F:GTPase activity"/>
    <property type="evidence" value="ECO:0007669"/>
    <property type="project" value="InterPro"/>
</dbReference>
<dbReference type="InterPro" id="IPR044121">
    <property type="entry name" value="Snu114_GTP-bd"/>
</dbReference>
<dbReference type="FunFam" id="3.90.1430.10:FF:000003">
    <property type="entry name" value="Elongation factor 2"/>
    <property type="match status" value="1"/>
</dbReference>
<dbReference type="InterPro" id="IPR009000">
    <property type="entry name" value="Transl_B-barrel_sf"/>
</dbReference>
<dbReference type="SUPFAM" id="SSF50447">
    <property type="entry name" value="Translation proteins"/>
    <property type="match status" value="1"/>
</dbReference>
<evidence type="ECO:0000256" key="2">
    <source>
        <dbReference type="ARBA" id="ARBA00022664"/>
    </source>
</evidence>
<dbReference type="InterPro" id="IPR020568">
    <property type="entry name" value="Ribosomal_Su5_D2-typ_SF"/>
</dbReference>
<dbReference type="Pfam" id="PF00009">
    <property type="entry name" value="GTP_EFTU"/>
    <property type="match status" value="1"/>
</dbReference>
<dbReference type="InterPro" id="IPR000795">
    <property type="entry name" value="T_Tr_GTP-bd_dom"/>
</dbReference>
<protein>
    <recommendedName>
        <fullName evidence="9">Tr-type G domain-containing protein</fullName>
    </recommendedName>
</protein>
<feature type="compositionally biased region" description="Basic and acidic residues" evidence="8">
    <location>
        <begin position="31"/>
        <end position="41"/>
    </location>
</feature>
<dbReference type="Proteomes" id="UP000245699">
    <property type="component" value="Unassembled WGS sequence"/>
</dbReference>
<dbReference type="GO" id="GO:0046540">
    <property type="term" value="C:U4/U6 x U5 tri-snRNP complex"/>
    <property type="evidence" value="ECO:0007669"/>
    <property type="project" value="TreeGrafter"/>
</dbReference>
<dbReference type="InterPro" id="IPR014721">
    <property type="entry name" value="Ribsml_uS5_D2-typ_fold_subgr"/>
</dbReference>
<sequence>MDDSNYDEFGNYLGPDVSSSESDQDEEEYETHDLRQRVHEDNESDVEMEDRSDQNGMLPVVQFQARKHTEIVLHEDKNYYPDAEEVFGPDVEVLVNEEDTQPLSEPIIAPIKDRKHVIFSEDLPETTFEKEFLVDLMGHNDFVRQIAIVGHLHHGKTSFVDMLVASTHTWKEWDETPPSATNSVNNSREPVTKRGYTTVQSMERKRGLSTKAMPMSLVMTGLKDKSYVINLMDTPGHVNFIDEVVAGIRLADGIVLVVDAIEGVMINTEQIIKLAVRENVKITLVINKVDRLILELKIPPKDAYYKLKHTVEEVNTFIGSCPGSNASMRLSPELGNVCFASSEYGWCFSLDSFAKKYVDNWKYPIKYQDFAKRLWGDIYYNKETRKFVKKSVADSTTERSFIHFIMEPLYKLHAQVVGEDEESLRPVLEKLGINLKKKEYGMNVPWLLRRVMGLFFGPPYGFVDMVSNHIPSPVENAENKVRTLYTGEQDSEAAEMMRKCSGDGPLIINVVKMYPSADASELFAFGRIYSGSIKTGQSVMVLGEGYIRGDDEEMVEEVVEEAWIFESRYRISVSGLGAGTWVLLKGVDNSIAKTATITTKSDLEAYDIQVFRQLQFPSASVMKVAIEPLVPSELPKMLSGLRKISKVYPSSVTKVEESGEHVVLGTGELYLDCIMHDLRLIYSEIDIKVSDSVVAFRETISETSAIKCFLETPNKRNKLTMICEPLDKQIVEDLEIGNIDIKWPTRKLGHYFEENFGWDILASRSIWAFGPELDSGYGTNVFSDDTLPLETDKVLLRSIKESVKQGFLWSTKEGPLVEEQIRGSHFKLLGADLASEPIFRGSGQIIPTIRKLCYGSFLSSSPKILEPVYAVEVQTPADCVSAVYTVLAKRRGHVTSDTPKPGSPLYSVKALLPTIDSFGFETDLRIHTNGQAFCQMIFSHYQVVPGNPLDKSIPLKPLEPSSGISLARDFMVKTRRRKGLSDDVSIEKYLDDPLLLELAHSIL</sequence>
<evidence type="ECO:0000256" key="4">
    <source>
        <dbReference type="ARBA" id="ARBA00023134"/>
    </source>
</evidence>
<reference evidence="10 11" key="1">
    <citation type="journal article" date="2018" name="MBio">
        <title>Comparative Genomics Reveals the Core Gene Toolbox for the Fungus-Insect Symbiosis.</title>
        <authorList>
            <person name="Wang Y."/>
            <person name="Stata M."/>
            <person name="Wang W."/>
            <person name="Stajich J.E."/>
            <person name="White M.M."/>
            <person name="Moncalvo J.M."/>
        </authorList>
    </citation>
    <scope>NUCLEOTIDE SEQUENCE [LARGE SCALE GENOMIC DNA]</scope>
    <source>
        <strain evidence="10 11">AUS-77-4</strain>
    </source>
</reference>
<dbReference type="Pfam" id="PF03764">
    <property type="entry name" value="EFG_IV"/>
    <property type="match status" value="1"/>
</dbReference>
<keyword evidence="11" id="KW-1185">Reference proteome</keyword>
<dbReference type="InterPro" id="IPR031950">
    <property type="entry name" value="EFTUD2_N"/>
</dbReference>
<dbReference type="GO" id="GO:0005829">
    <property type="term" value="C:cytosol"/>
    <property type="evidence" value="ECO:0007669"/>
    <property type="project" value="TreeGrafter"/>
</dbReference>
<evidence type="ECO:0000313" key="10">
    <source>
        <dbReference type="EMBL" id="PVU99753.1"/>
    </source>
</evidence>
<dbReference type="FunFam" id="3.40.50.300:FF:000646">
    <property type="entry name" value="U5 small nuclear ribonucleoprotein component"/>
    <property type="match status" value="1"/>
</dbReference>
<keyword evidence="2" id="KW-0507">mRNA processing</keyword>
<feature type="region of interest" description="Disordered" evidence="8">
    <location>
        <begin position="1"/>
        <end position="53"/>
    </location>
</feature>
<proteinExistence type="predicted"/>
<dbReference type="InterPro" id="IPR027417">
    <property type="entry name" value="P-loop_NTPase"/>
</dbReference>
<dbReference type="GO" id="GO:0005525">
    <property type="term" value="F:GTP binding"/>
    <property type="evidence" value="ECO:0007669"/>
    <property type="project" value="UniProtKB-KW"/>
</dbReference>
<keyword evidence="3" id="KW-0547">Nucleotide-binding</keyword>
<feature type="region of interest" description="Disordered" evidence="8">
    <location>
        <begin position="175"/>
        <end position="195"/>
    </location>
</feature>
<feature type="domain" description="Tr-type G" evidence="9">
    <location>
        <begin position="141"/>
        <end position="421"/>
    </location>
</feature>
<evidence type="ECO:0000256" key="3">
    <source>
        <dbReference type="ARBA" id="ARBA00022741"/>
    </source>
</evidence>
<dbReference type="NCBIfam" id="TIGR00231">
    <property type="entry name" value="small_GTP"/>
    <property type="match status" value="1"/>
</dbReference>
<dbReference type="CDD" id="cd01683">
    <property type="entry name" value="EF2_IV_snRNP"/>
    <property type="match status" value="1"/>
</dbReference>
<dbReference type="InterPro" id="IPR035647">
    <property type="entry name" value="EFG_III/V"/>
</dbReference>
<keyword evidence="5" id="KW-0508">mRNA splicing</keyword>
<dbReference type="Gene3D" id="3.30.70.870">
    <property type="entry name" value="Elongation Factor G (Translational Gtpase), domain 3"/>
    <property type="match status" value="1"/>
</dbReference>
<dbReference type="GO" id="GO:0071007">
    <property type="term" value="C:U2-type catalytic step 2 spliceosome"/>
    <property type="evidence" value="ECO:0007669"/>
    <property type="project" value="TreeGrafter"/>
</dbReference>
<dbReference type="PROSITE" id="PS51722">
    <property type="entry name" value="G_TR_2"/>
    <property type="match status" value="1"/>
</dbReference>
<dbReference type="Pfam" id="PF00679">
    <property type="entry name" value="EFG_C"/>
    <property type="match status" value="1"/>
</dbReference>
<dbReference type="PANTHER" id="PTHR42908:SF6">
    <property type="entry name" value="116 KDA U5 SMALL NUCLEAR RIBONUCLEOPROTEIN COMPONENT"/>
    <property type="match status" value="1"/>
</dbReference>
<evidence type="ECO:0000256" key="1">
    <source>
        <dbReference type="ARBA" id="ARBA00004123"/>
    </source>
</evidence>
<dbReference type="Pfam" id="PF16004">
    <property type="entry name" value="EFTUD2"/>
    <property type="match status" value="1"/>
</dbReference>
<evidence type="ECO:0000259" key="9">
    <source>
        <dbReference type="PROSITE" id="PS51722"/>
    </source>
</evidence>
<feature type="compositionally biased region" description="Polar residues" evidence="8">
    <location>
        <begin position="178"/>
        <end position="195"/>
    </location>
</feature>
<dbReference type="GO" id="GO:0000974">
    <property type="term" value="C:Prp19 complex"/>
    <property type="evidence" value="ECO:0007669"/>
    <property type="project" value="UniProtKB-ARBA"/>
</dbReference>
<dbReference type="Gene3D" id="3.30.70.240">
    <property type="match status" value="1"/>
</dbReference>
<evidence type="ECO:0000256" key="8">
    <source>
        <dbReference type="SAM" id="MobiDB-lite"/>
    </source>
</evidence>
<evidence type="ECO:0000313" key="11">
    <source>
        <dbReference type="Proteomes" id="UP000245699"/>
    </source>
</evidence>
<dbReference type="PANTHER" id="PTHR42908">
    <property type="entry name" value="TRANSLATION ELONGATION FACTOR-RELATED"/>
    <property type="match status" value="1"/>
</dbReference>
<dbReference type="Gene3D" id="3.40.50.300">
    <property type="entry name" value="P-loop containing nucleotide triphosphate hydrolases"/>
    <property type="match status" value="1"/>
</dbReference>
<dbReference type="AlphaFoldDB" id="A0A2T9Z581"/>
<dbReference type="FunFam" id="3.30.70.870:FF:000002">
    <property type="entry name" value="Translation elongation factor 2"/>
    <property type="match status" value="1"/>
</dbReference>
<dbReference type="EMBL" id="MBFT01000021">
    <property type="protein sequence ID" value="PVU99753.1"/>
    <property type="molecule type" value="Genomic_DNA"/>
</dbReference>
<comment type="subcellular location">
    <subcellularLocation>
        <location evidence="1">Nucleus</location>
    </subcellularLocation>
</comment>
<dbReference type="Gene3D" id="3.90.1430.10">
    <property type="entry name" value="Yeast translation eEF2 (G' domain)"/>
    <property type="match status" value="1"/>
</dbReference>
<dbReference type="SUPFAM" id="SSF52540">
    <property type="entry name" value="P-loop containing nucleoside triphosphate hydrolases"/>
    <property type="match status" value="1"/>
</dbReference>
<dbReference type="PRINTS" id="PR00315">
    <property type="entry name" value="ELONGATNFCT"/>
</dbReference>
<gene>
    <name evidence="10" type="ORF">BB559_000429</name>
</gene>
<dbReference type="InterPro" id="IPR005517">
    <property type="entry name" value="Transl_elong_EFG/EF2_IV"/>
</dbReference>
<dbReference type="SMART" id="SM00889">
    <property type="entry name" value="EFG_IV"/>
    <property type="match status" value="1"/>
</dbReference>
<dbReference type="InterPro" id="IPR035655">
    <property type="entry name" value="U5-116kDa_C"/>
</dbReference>
<dbReference type="OrthoDB" id="364892at2759"/>
<dbReference type="InterPro" id="IPR005225">
    <property type="entry name" value="Small_GTP-bd"/>
</dbReference>
<evidence type="ECO:0000256" key="7">
    <source>
        <dbReference type="ARBA" id="ARBA00055641"/>
    </source>
</evidence>
<organism evidence="10 11">
    <name type="scientific">Furculomyces boomerangus</name>
    <dbReference type="NCBI Taxonomy" id="61424"/>
    <lineage>
        <taxon>Eukaryota</taxon>
        <taxon>Fungi</taxon>
        <taxon>Fungi incertae sedis</taxon>
        <taxon>Zoopagomycota</taxon>
        <taxon>Kickxellomycotina</taxon>
        <taxon>Harpellomycetes</taxon>
        <taxon>Harpellales</taxon>
        <taxon>Harpellaceae</taxon>
        <taxon>Furculomyces</taxon>
    </lineage>
</organism>
<dbReference type="STRING" id="61424.A0A2T9Z581"/>
<dbReference type="CDD" id="cd04098">
    <property type="entry name" value="eEF2_C_snRNP"/>
    <property type="match status" value="1"/>
</dbReference>
<dbReference type="FunFam" id="3.30.230.10:FF:000009">
    <property type="entry name" value="116 kDa U5 small nuclear ribonucleoprotein component"/>
    <property type="match status" value="1"/>
</dbReference>
<evidence type="ECO:0000256" key="6">
    <source>
        <dbReference type="ARBA" id="ARBA00023242"/>
    </source>
</evidence>
<dbReference type="FunFam" id="3.30.70.240:FF:000004">
    <property type="entry name" value="116 kDa U5 small nuclear ribonucleoprotein"/>
    <property type="match status" value="1"/>
</dbReference>